<organism evidence="2 3">
    <name type="scientific">Hibiscus sabdariffa</name>
    <name type="common">roselle</name>
    <dbReference type="NCBI Taxonomy" id="183260"/>
    <lineage>
        <taxon>Eukaryota</taxon>
        <taxon>Viridiplantae</taxon>
        <taxon>Streptophyta</taxon>
        <taxon>Embryophyta</taxon>
        <taxon>Tracheophyta</taxon>
        <taxon>Spermatophyta</taxon>
        <taxon>Magnoliopsida</taxon>
        <taxon>eudicotyledons</taxon>
        <taxon>Gunneridae</taxon>
        <taxon>Pentapetalae</taxon>
        <taxon>rosids</taxon>
        <taxon>malvids</taxon>
        <taxon>Malvales</taxon>
        <taxon>Malvaceae</taxon>
        <taxon>Malvoideae</taxon>
        <taxon>Hibiscus</taxon>
    </lineage>
</organism>
<proteinExistence type="predicted"/>
<gene>
    <name evidence="2" type="ORF">V6N12_014499</name>
</gene>
<evidence type="ECO:0000313" key="3">
    <source>
        <dbReference type="Proteomes" id="UP001472677"/>
    </source>
</evidence>
<dbReference type="EMBL" id="JBBPBM010000024">
    <property type="protein sequence ID" value="KAK8541878.1"/>
    <property type="molecule type" value="Genomic_DNA"/>
</dbReference>
<dbReference type="Proteomes" id="UP001472677">
    <property type="component" value="Unassembled WGS sequence"/>
</dbReference>
<evidence type="ECO:0000313" key="2">
    <source>
        <dbReference type="EMBL" id="KAK8541878.1"/>
    </source>
</evidence>
<comment type="caution">
    <text evidence="2">The sequence shown here is derived from an EMBL/GenBank/DDBJ whole genome shotgun (WGS) entry which is preliminary data.</text>
</comment>
<evidence type="ECO:0000256" key="1">
    <source>
        <dbReference type="SAM" id="MobiDB-lite"/>
    </source>
</evidence>
<reference evidence="2 3" key="1">
    <citation type="journal article" date="2024" name="G3 (Bethesda)">
        <title>Genome assembly of Hibiscus sabdariffa L. provides insights into metabolisms of medicinal natural products.</title>
        <authorList>
            <person name="Kim T."/>
        </authorList>
    </citation>
    <scope>NUCLEOTIDE SEQUENCE [LARGE SCALE GENOMIC DNA]</scope>
    <source>
        <strain evidence="2">TK-2024</strain>
        <tissue evidence="2">Old leaves</tissue>
    </source>
</reference>
<protein>
    <submittedName>
        <fullName evidence="2">Uncharacterized protein</fullName>
    </submittedName>
</protein>
<sequence length="156" mass="17597">MERRGHLDNYSSKACQNRALSWPKALPASHSWQNKLIIHDHQSSHTTDICGSKLSRFLMQTGSTNGGKLQRAPNRDEENNSTSKAIFESIESSPGPGPHDYRRFQQKRKLKADKDKITELTMGPNEHPGSEFLSLQLDDNVKVFCPFLSPSLYKDG</sequence>
<name>A0ABR2DKC0_9ROSI</name>
<accession>A0ABR2DKC0</accession>
<feature type="region of interest" description="Disordered" evidence="1">
    <location>
        <begin position="61"/>
        <end position="101"/>
    </location>
</feature>
<keyword evidence="3" id="KW-1185">Reference proteome</keyword>